<keyword evidence="8" id="KW-0482">Metalloprotease</keyword>
<dbReference type="RefSeq" id="XP_011291509.2">
    <property type="nucleotide sequence ID" value="XM_011293207.3"/>
</dbReference>
<dbReference type="EnsemblMetazoa" id="MDOA003223-RB">
    <property type="protein sequence ID" value="MDOA003223-PB"/>
    <property type="gene ID" value="MDOA003223"/>
</dbReference>
<evidence type="ECO:0000256" key="5">
    <source>
        <dbReference type="ARBA" id="ARBA00022723"/>
    </source>
</evidence>
<evidence type="ECO:0008006" key="13">
    <source>
        <dbReference type="Google" id="ProtNLM"/>
    </source>
</evidence>
<dbReference type="GO" id="GO:0046872">
    <property type="term" value="F:metal ion binding"/>
    <property type="evidence" value="ECO:0007669"/>
    <property type="project" value="UniProtKB-KW"/>
</dbReference>
<evidence type="ECO:0000313" key="12">
    <source>
        <dbReference type="EnsemblMetazoa" id="MDOA003223-PB"/>
    </source>
</evidence>
<dbReference type="PRINTS" id="PR00786">
    <property type="entry name" value="NEPRILYSIN"/>
</dbReference>
<dbReference type="PROSITE" id="PS51885">
    <property type="entry name" value="NEPRILYSIN"/>
    <property type="match status" value="1"/>
</dbReference>
<dbReference type="PANTHER" id="PTHR11733">
    <property type="entry name" value="ZINC METALLOPROTEASE FAMILY M13 NEPRILYSIN-RELATED"/>
    <property type="match status" value="1"/>
</dbReference>
<comment type="similarity">
    <text evidence="3">Belongs to the peptidase M13 family.</text>
</comment>
<accession>A0A1I8MBL1</accession>
<keyword evidence="6" id="KW-0378">Hydrolase</keyword>
<dbReference type="InterPro" id="IPR042089">
    <property type="entry name" value="Peptidase_M13_dom_2"/>
</dbReference>
<dbReference type="InterPro" id="IPR000718">
    <property type="entry name" value="Peptidase_M13"/>
</dbReference>
<evidence type="ECO:0000259" key="11">
    <source>
        <dbReference type="Pfam" id="PF05649"/>
    </source>
</evidence>
<dbReference type="GO" id="GO:0004222">
    <property type="term" value="F:metalloendopeptidase activity"/>
    <property type="evidence" value="ECO:0007669"/>
    <property type="project" value="InterPro"/>
</dbReference>
<dbReference type="VEuPathDB" id="VectorBase:MDOMA2_006138"/>
<reference evidence="12" key="1">
    <citation type="submission" date="2020-05" db="UniProtKB">
        <authorList>
            <consortium name="EnsemblMetazoa"/>
        </authorList>
    </citation>
    <scope>IDENTIFICATION</scope>
    <source>
        <strain evidence="12">Aabys</strain>
    </source>
</reference>
<gene>
    <name evidence="12" type="primary">101891869</name>
</gene>
<dbReference type="InterPro" id="IPR018497">
    <property type="entry name" value="Peptidase_M13_C"/>
</dbReference>
<dbReference type="AlphaFoldDB" id="A0A1I8MBL1"/>
<dbReference type="eggNOG" id="KOG3624">
    <property type="taxonomic scope" value="Eukaryota"/>
</dbReference>
<feature type="domain" description="Peptidase M13 C-terminal" evidence="10">
    <location>
        <begin position="466"/>
        <end position="668"/>
    </location>
</feature>
<evidence type="ECO:0000259" key="10">
    <source>
        <dbReference type="Pfam" id="PF01431"/>
    </source>
</evidence>
<keyword evidence="4" id="KW-0645">Protease</keyword>
<dbReference type="SUPFAM" id="SSF55486">
    <property type="entry name" value="Metalloproteases ('zincins'), catalytic domain"/>
    <property type="match status" value="1"/>
</dbReference>
<dbReference type="Pfam" id="PF01431">
    <property type="entry name" value="Peptidase_M13"/>
    <property type="match status" value="1"/>
</dbReference>
<dbReference type="InterPro" id="IPR024079">
    <property type="entry name" value="MetalloPept_cat_dom_sf"/>
</dbReference>
<dbReference type="OrthoDB" id="6475849at2759"/>
<evidence type="ECO:0000256" key="2">
    <source>
        <dbReference type="ARBA" id="ARBA00004401"/>
    </source>
</evidence>
<dbReference type="GO" id="GO:0005886">
    <property type="term" value="C:plasma membrane"/>
    <property type="evidence" value="ECO:0007669"/>
    <property type="project" value="UniProtKB-SubCell"/>
</dbReference>
<name>A0A1I8MBL1_MUSDO</name>
<dbReference type="Gene3D" id="3.40.390.10">
    <property type="entry name" value="Collagenase (Catalytic Domain)"/>
    <property type="match status" value="1"/>
</dbReference>
<evidence type="ECO:0000256" key="9">
    <source>
        <dbReference type="SAM" id="SignalP"/>
    </source>
</evidence>
<dbReference type="InterPro" id="IPR008753">
    <property type="entry name" value="Peptidase_M13_N"/>
</dbReference>
<dbReference type="Gene3D" id="1.10.1380.10">
    <property type="entry name" value="Neutral endopeptidase , domain2"/>
    <property type="match status" value="1"/>
</dbReference>
<comment type="subcellular location">
    <subcellularLocation>
        <location evidence="2">Cell membrane</location>
        <topology evidence="2">Single-pass type II membrane protein</topology>
    </subcellularLocation>
</comment>
<evidence type="ECO:0000256" key="6">
    <source>
        <dbReference type="ARBA" id="ARBA00022801"/>
    </source>
</evidence>
<keyword evidence="7" id="KW-0862">Zinc</keyword>
<sequence>MGFYSFLWKCIVLLWCAVQKLPPKPVQQFTPEIKNSTQSLHLKSVHRYMNESVDPCENFYDFACGKWKTYYPANQTVKHTTRLFDELNKDFDRKLTEILKKQDVTDNDSERKVKTFYFSCLNPEGGTKFYIKEKFKQIASEFDLYPSVQIFQGHRREQAFDWLETVAQISHKYGLNIIFGYSIKPDAKDNTAHNLILGSPHFAPHYQRLRHEYETILGYLNLNAATANGIAWELVDFESALLQANRYGTKSPLNDSIDSIHKEYFPHVDIKKFLNISLGYVPVGVVWLENPGYLENLIKTLKWTPKKLLINYIVTKLLHHFWTDLPLQFFEQMDVCLKITKEKFPHILSQMFFKSNKALNERIYAIETLWSQITSTLRTIFDSKRPLWFDKFTRQMAREKLNSMTLHVATYQDYDFDQEYRWLWFTPNDYIENLRSLSGFEAFTRRHSLYQKPQHEHISLDLKTPVYVISSNSIVVPVSILNSNFLWSTSNLNLMNVAHLGFCLAHEIMHAFSGAGRNYNQLGNFYKYWNKHAEHEYTKLEACFADQYGNLTENAKYLPKLHRQVHKQDENMADNAGIVLAYETFKQSHKYELDPTLTYTYDQLFFITYAQLWCSDTWRKETMQNFLPMGRHAHNELRVLVPLKNFDQFSSTFKCPKGSPMNPNHKCKFFH</sequence>
<feature type="chain" id="PRO_5044560115" description="Peptidase family M13" evidence="9">
    <location>
        <begin position="24"/>
        <end position="671"/>
    </location>
</feature>
<feature type="signal peptide" evidence="9">
    <location>
        <begin position="1"/>
        <end position="23"/>
    </location>
</feature>
<evidence type="ECO:0000256" key="4">
    <source>
        <dbReference type="ARBA" id="ARBA00022670"/>
    </source>
</evidence>
<dbReference type="PANTHER" id="PTHR11733:SF238">
    <property type="entry name" value="FI07649P-RELATED"/>
    <property type="match status" value="1"/>
</dbReference>
<keyword evidence="9" id="KW-0732">Signal</keyword>
<evidence type="ECO:0000256" key="8">
    <source>
        <dbReference type="ARBA" id="ARBA00023049"/>
    </source>
</evidence>
<dbReference type="KEGG" id="mde:101891869"/>
<dbReference type="Pfam" id="PF05649">
    <property type="entry name" value="Peptidase_M13_N"/>
    <property type="match status" value="1"/>
</dbReference>
<feature type="domain" description="Peptidase M13 N-terminal" evidence="11">
    <location>
        <begin position="55"/>
        <end position="409"/>
    </location>
</feature>
<organism evidence="12">
    <name type="scientific">Musca domestica</name>
    <name type="common">House fly</name>
    <dbReference type="NCBI Taxonomy" id="7370"/>
    <lineage>
        <taxon>Eukaryota</taxon>
        <taxon>Metazoa</taxon>
        <taxon>Ecdysozoa</taxon>
        <taxon>Arthropoda</taxon>
        <taxon>Hexapoda</taxon>
        <taxon>Insecta</taxon>
        <taxon>Pterygota</taxon>
        <taxon>Neoptera</taxon>
        <taxon>Endopterygota</taxon>
        <taxon>Diptera</taxon>
        <taxon>Brachycera</taxon>
        <taxon>Muscomorpha</taxon>
        <taxon>Muscoidea</taxon>
        <taxon>Muscidae</taxon>
        <taxon>Musca</taxon>
    </lineage>
</organism>
<proteinExistence type="inferred from homology"/>
<comment type="cofactor">
    <cofactor evidence="1">
        <name>Zn(2+)</name>
        <dbReference type="ChEBI" id="CHEBI:29105"/>
    </cofactor>
</comment>
<protein>
    <recommendedName>
        <fullName evidence="13">Peptidase family M13</fullName>
    </recommendedName>
</protein>
<dbReference type="CDD" id="cd08662">
    <property type="entry name" value="M13"/>
    <property type="match status" value="1"/>
</dbReference>
<keyword evidence="5" id="KW-0479">Metal-binding</keyword>
<evidence type="ECO:0000256" key="3">
    <source>
        <dbReference type="ARBA" id="ARBA00007357"/>
    </source>
</evidence>
<evidence type="ECO:0000256" key="1">
    <source>
        <dbReference type="ARBA" id="ARBA00001947"/>
    </source>
</evidence>
<evidence type="ECO:0000256" key="7">
    <source>
        <dbReference type="ARBA" id="ARBA00022833"/>
    </source>
</evidence>
<dbReference type="GO" id="GO:0016485">
    <property type="term" value="P:protein processing"/>
    <property type="evidence" value="ECO:0007669"/>
    <property type="project" value="TreeGrafter"/>
</dbReference>
<dbReference type="VEuPathDB" id="VectorBase:MDOA003223"/>